<name>A0A3D9ZWZ5_9ACTN</name>
<evidence type="ECO:0000313" key="3">
    <source>
        <dbReference type="Proteomes" id="UP000256913"/>
    </source>
</evidence>
<dbReference type="PRINTS" id="PR00368">
    <property type="entry name" value="FADPNR"/>
</dbReference>
<dbReference type="Proteomes" id="UP000256913">
    <property type="component" value="Unassembled WGS sequence"/>
</dbReference>
<protein>
    <submittedName>
        <fullName evidence="2">Isorenieratene synthase</fullName>
    </submittedName>
</protein>
<gene>
    <name evidence="2" type="ORF">DFJ67_7212</name>
</gene>
<dbReference type="OrthoDB" id="7856496at2"/>
<dbReference type="PANTHER" id="PTHR42923">
    <property type="entry name" value="PROTOPORPHYRINOGEN OXIDASE"/>
    <property type="match status" value="1"/>
</dbReference>
<dbReference type="GO" id="GO:0016491">
    <property type="term" value="F:oxidoreductase activity"/>
    <property type="evidence" value="ECO:0007669"/>
    <property type="project" value="InterPro"/>
</dbReference>
<dbReference type="Gene3D" id="3.50.50.60">
    <property type="entry name" value="FAD/NAD(P)-binding domain"/>
    <property type="match status" value="1"/>
</dbReference>
<dbReference type="InterPro" id="IPR002937">
    <property type="entry name" value="Amino_oxidase"/>
</dbReference>
<dbReference type="InterPro" id="IPR050464">
    <property type="entry name" value="Zeta_carotene_desat/Oxidored"/>
</dbReference>
<dbReference type="RefSeq" id="WP_116073178.1">
    <property type="nucleotide sequence ID" value="NZ_BONB01000008.1"/>
</dbReference>
<dbReference type="EMBL" id="QUMQ01000001">
    <property type="protein sequence ID" value="REG01135.1"/>
    <property type="molecule type" value="Genomic_DNA"/>
</dbReference>
<dbReference type="PANTHER" id="PTHR42923:SF43">
    <property type="entry name" value="AMINE OXIDASE"/>
    <property type="match status" value="1"/>
</dbReference>
<evidence type="ECO:0000313" key="2">
    <source>
        <dbReference type="EMBL" id="REG01135.1"/>
    </source>
</evidence>
<accession>A0A3D9ZWZ5</accession>
<sequence length="516" mass="56879">MAKRSTFLRRITGNAPHRFDTSRNGLSYSVDRRATAVVIGGGIAGVTAALTLAERGMAVTLLERGHRLGGRLTTWPKRLRDGSSQVVEHGFHGFFRQYYNWRNVLRRVDPELAFLRPLGRYPVVSRQWPEEDFTGLFGMPPINLLSLLARSPSLRWRDLRQMDSRAALPLLAFGREETYRLFDSMSAATFLDSLGLPQRARAMLFDVFAHSFFNHQAEMSAAEMIMQFHFYFLRNPEGLDMDAPDSDYETAIWSPLAARLTALGADVRTDSPVDHLEPGWKVCLTGGSRIAAEHVVLAVDPAAAREIVAASPDVVRTSPRFAARVAALRTAAPYAVARIWLDGDVAADRAPFTSISGEATLDSVTLYHRAERESGQWAARTGGSVLELHAYAAPTQVDAATLADRMHAELTTIWPEMRNLSIVDSDHRVGHDAPAFDLGSDTTRPSVQTDVAGLYLAGDWVRMPFPCALMERAASSGLLAANEILARHAARPSPVLSVRPNGLLARRGRRDRTPST</sequence>
<reference evidence="2 3" key="1">
    <citation type="submission" date="2018-08" db="EMBL/GenBank/DDBJ databases">
        <title>Sequencing the genomes of 1000 actinobacteria strains.</title>
        <authorList>
            <person name="Klenk H.-P."/>
        </authorList>
    </citation>
    <scope>NUCLEOTIDE SEQUENCE [LARGE SCALE GENOMIC DNA]</scope>
    <source>
        <strain evidence="2 3">DSM 44099</strain>
    </source>
</reference>
<dbReference type="SUPFAM" id="SSF51905">
    <property type="entry name" value="FAD/NAD(P)-binding domain"/>
    <property type="match status" value="1"/>
</dbReference>
<dbReference type="InterPro" id="IPR036188">
    <property type="entry name" value="FAD/NAD-bd_sf"/>
</dbReference>
<evidence type="ECO:0000259" key="1">
    <source>
        <dbReference type="Pfam" id="PF01593"/>
    </source>
</evidence>
<organism evidence="2 3">
    <name type="scientific">Asanoa ferruginea</name>
    <dbReference type="NCBI Taxonomy" id="53367"/>
    <lineage>
        <taxon>Bacteria</taxon>
        <taxon>Bacillati</taxon>
        <taxon>Actinomycetota</taxon>
        <taxon>Actinomycetes</taxon>
        <taxon>Micromonosporales</taxon>
        <taxon>Micromonosporaceae</taxon>
        <taxon>Asanoa</taxon>
    </lineage>
</organism>
<feature type="domain" description="Amine oxidase" evidence="1">
    <location>
        <begin position="43"/>
        <end position="485"/>
    </location>
</feature>
<dbReference type="AlphaFoldDB" id="A0A3D9ZWZ5"/>
<keyword evidence="3" id="KW-1185">Reference proteome</keyword>
<proteinExistence type="predicted"/>
<comment type="caution">
    <text evidence="2">The sequence shown here is derived from an EMBL/GenBank/DDBJ whole genome shotgun (WGS) entry which is preliminary data.</text>
</comment>
<dbReference type="Pfam" id="PF01593">
    <property type="entry name" value="Amino_oxidase"/>
    <property type="match status" value="1"/>
</dbReference>